<feature type="transmembrane region" description="Helical" evidence="6">
    <location>
        <begin position="6"/>
        <end position="26"/>
    </location>
</feature>
<evidence type="ECO:0000256" key="3">
    <source>
        <dbReference type="ARBA" id="ARBA00022692"/>
    </source>
</evidence>
<keyword evidence="4 6" id="KW-1133">Transmembrane helix</keyword>
<dbReference type="InterPro" id="IPR026022">
    <property type="entry name" value="PhoU_dom"/>
</dbReference>
<dbReference type="SUPFAM" id="SSF109755">
    <property type="entry name" value="PhoU-like"/>
    <property type="match status" value="1"/>
</dbReference>
<dbReference type="GO" id="GO:0005436">
    <property type="term" value="F:sodium:phosphate symporter activity"/>
    <property type="evidence" value="ECO:0007669"/>
    <property type="project" value="InterPro"/>
</dbReference>
<dbReference type="NCBIfam" id="NF037997">
    <property type="entry name" value="Na_Pi_symport"/>
    <property type="match status" value="1"/>
</dbReference>
<reference evidence="8" key="2">
    <citation type="journal article" date="2021" name="PeerJ">
        <title>Extensive microbial diversity within the chicken gut microbiome revealed by metagenomics and culture.</title>
        <authorList>
            <person name="Gilroy R."/>
            <person name="Ravi A."/>
            <person name="Getino M."/>
            <person name="Pursley I."/>
            <person name="Horton D.L."/>
            <person name="Alikhan N.F."/>
            <person name="Baker D."/>
            <person name="Gharbi K."/>
            <person name="Hall N."/>
            <person name="Watson M."/>
            <person name="Adriaenssens E.M."/>
            <person name="Foster-Nyarko E."/>
            <person name="Jarju S."/>
            <person name="Secka A."/>
            <person name="Antonio M."/>
            <person name="Oren A."/>
            <person name="Chaudhuri R.R."/>
            <person name="La Ragione R."/>
            <person name="Hildebrand F."/>
            <person name="Pallen M.J."/>
        </authorList>
    </citation>
    <scope>NUCLEOTIDE SEQUENCE</scope>
    <source>
        <strain evidence="8">3924</strain>
    </source>
</reference>
<dbReference type="Proteomes" id="UP000712007">
    <property type="component" value="Unassembled WGS sequence"/>
</dbReference>
<dbReference type="InterPro" id="IPR004633">
    <property type="entry name" value="NaPi_cotrn-rel/YqeW-like"/>
</dbReference>
<keyword evidence="3 6" id="KW-0812">Transmembrane</keyword>
<evidence type="ECO:0000256" key="6">
    <source>
        <dbReference type="SAM" id="Phobius"/>
    </source>
</evidence>
<dbReference type="NCBIfam" id="TIGR00704">
    <property type="entry name" value="NaPi_cotrn_rel"/>
    <property type="match status" value="1"/>
</dbReference>
<dbReference type="InterPro" id="IPR003841">
    <property type="entry name" value="Na/Pi_transpt"/>
</dbReference>
<evidence type="ECO:0000313" key="8">
    <source>
        <dbReference type="EMBL" id="MBO8439575.1"/>
    </source>
</evidence>
<accession>A0A940IEA4</accession>
<dbReference type="EMBL" id="JADIMV010000050">
    <property type="protein sequence ID" value="MBO8439575.1"/>
    <property type="molecule type" value="Genomic_DNA"/>
</dbReference>
<feature type="transmembrane region" description="Helical" evidence="6">
    <location>
        <begin position="179"/>
        <end position="201"/>
    </location>
</feature>
<dbReference type="PANTHER" id="PTHR10010:SF46">
    <property type="entry name" value="SODIUM-DEPENDENT PHOSPHATE TRANSPORT PROTEIN 2B"/>
    <property type="match status" value="1"/>
</dbReference>
<dbReference type="Pfam" id="PF02690">
    <property type="entry name" value="Na_Pi_cotrans"/>
    <property type="match status" value="2"/>
</dbReference>
<dbReference type="InterPro" id="IPR038078">
    <property type="entry name" value="PhoU-like_sf"/>
</dbReference>
<evidence type="ECO:0000256" key="1">
    <source>
        <dbReference type="ARBA" id="ARBA00004651"/>
    </source>
</evidence>
<dbReference type="GO" id="GO:0005886">
    <property type="term" value="C:plasma membrane"/>
    <property type="evidence" value="ECO:0007669"/>
    <property type="project" value="UniProtKB-SubCell"/>
</dbReference>
<comment type="caution">
    <text evidence="8">The sequence shown here is derived from an EMBL/GenBank/DDBJ whole genome shotgun (WGS) entry which is preliminary data.</text>
</comment>
<feature type="transmembrane region" description="Helical" evidence="6">
    <location>
        <begin position="47"/>
        <end position="80"/>
    </location>
</feature>
<dbReference type="Pfam" id="PF01895">
    <property type="entry name" value="PhoU"/>
    <property type="match status" value="1"/>
</dbReference>
<evidence type="ECO:0000256" key="2">
    <source>
        <dbReference type="ARBA" id="ARBA00022475"/>
    </source>
</evidence>
<proteinExistence type="predicted"/>
<comment type="subcellular location">
    <subcellularLocation>
        <location evidence="1">Cell membrane</location>
        <topology evidence="1">Multi-pass membrane protein</topology>
    </subcellularLocation>
</comment>
<reference evidence="8" key="1">
    <citation type="submission" date="2020-10" db="EMBL/GenBank/DDBJ databases">
        <authorList>
            <person name="Gilroy R."/>
        </authorList>
    </citation>
    <scope>NUCLEOTIDE SEQUENCE</scope>
    <source>
        <strain evidence="8">3924</strain>
    </source>
</reference>
<evidence type="ECO:0000313" key="9">
    <source>
        <dbReference type="Proteomes" id="UP000712007"/>
    </source>
</evidence>
<feature type="transmembrane region" description="Helical" evidence="6">
    <location>
        <begin position="297"/>
        <end position="319"/>
    </location>
</feature>
<sequence>MTFTIADFFQLLGSLGLFLYGMNLMSESLQKVAGNRLRKILASMTKNRFLGVLTGLLITSIIQSSSATTVMVVSFVNAGLLTLAESISVIMGANIGTTVTAWLVSLIGFQFSIVDLAIPVIGISIPLMFSKNDKRKSTGEFLVGFALLFMGLDFLKNSVPDLESHPEALAFVKDFASSSLGTGYGAVFLFLLIGTVLTIIVQSSSATMAITLVMLNNGWITFEMAAAMVLGENIGTTITANLAAIPANATAKRAALSHTLFNVFGVMWMLIVFYPFIHLMDWIVTLGGNAESQNSNLYALSMFHTMFNVTNTCIMVWLVKYYVIIVNKIIPVREQDSEFSLRFIKGGLLQTGELSLIEAEKEIELYAQRSHRMFDEARTFAMTKFDDKNNQNYAERIEQFEDASDRTELAIANYMYEIAATPTSTSIKNKIRNYLYLTTEIESVADRCFNISRTVIRRNNDKINFTADQNADLERMFSLISQQLDALERCVSSRFADEESRGEIFRVEKDINELRYALKSKNVDQVNNGDHSYESGIHFMDVIEECESLGDAVTKIAREVKI</sequence>
<feature type="domain" description="PhoU" evidence="7">
    <location>
        <begin position="473"/>
        <end position="560"/>
    </location>
</feature>
<feature type="transmembrane region" description="Helical" evidence="6">
    <location>
        <begin position="259"/>
        <end position="277"/>
    </location>
</feature>
<dbReference type="Gene3D" id="1.20.58.220">
    <property type="entry name" value="Phosphate transport system protein phou homolog 2, domain 2"/>
    <property type="match status" value="1"/>
</dbReference>
<dbReference type="GO" id="GO:0044341">
    <property type="term" value="P:sodium-dependent phosphate transport"/>
    <property type="evidence" value="ECO:0007669"/>
    <property type="project" value="InterPro"/>
</dbReference>
<evidence type="ECO:0000259" key="7">
    <source>
        <dbReference type="Pfam" id="PF01895"/>
    </source>
</evidence>
<name>A0A940IEA4_9BACT</name>
<dbReference type="PANTHER" id="PTHR10010">
    <property type="entry name" value="SOLUTE CARRIER FAMILY 34 SODIUM PHOSPHATE , MEMBER 2-RELATED"/>
    <property type="match status" value="1"/>
</dbReference>
<evidence type="ECO:0000256" key="5">
    <source>
        <dbReference type="ARBA" id="ARBA00023136"/>
    </source>
</evidence>
<protein>
    <submittedName>
        <fullName evidence="8">Na/Pi cotransporter family protein</fullName>
    </submittedName>
</protein>
<feature type="transmembrane region" description="Helical" evidence="6">
    <location>
        <begin position="141"/>
        <end position="159"/>
    </location>
</feature>
<keyword evidence="2" id="KW-1003">Cell membrane</keyword>
<evidence type="ECO:0000256" key="4">
    <source>
        <dbReference type="ARBA" id="ARBA00022989"/>
    </source>
</evidence>
<gene>
    <name evidence="8" type="ORF">IAC51_02885</name>
</gene>
<dbReference type="AlphaFoldDB" id="A0A940IEA4"/>
<keyword evidence="5 6" id="KW-0472">Membrane</keyword>
<organism evidence="8 9">
    <name type="scientific">Candidatus Aphodosoma intestinipullorum</name>
    <dbReference type="NCBI Taxonomy" id="2840674"/>
    <lineage>
        <taxon>Bacteria</taxon>
        <taxon>Pseudomonadati</taxon>
        <taxon>Bacteroidota</taxon>
        <taxon>Bacteroidia</taxon>
        <taxon>Bacteroidales</taxon>
        <taxon>Candidatus Aphodosoma</taxon>
    </lineage>
</organism>